<evidence type="ECO:0008006" key="4">
    <source>
        <dbReference type="Google" id="ProtNLM"/>
    </source>
</evidence>
<dbReference type="HOGENOM" id="CLU_091606_0_0_9"/>
<comment type="caution">
    <text evidence="2">The sequence shown here is derived from an EMBL/GenBank/DDBJ whole genome shotgun (WGS) entry which is preliminary data.</text>
</comment>
<dbReference type="eggNOG" id="COG3275">
    <property type="taxonomic scope" value="Bacteria"/>
</dbReference>
<protein>
    <recommendedName>
        <fullName evidence="4">ECF transporter S component</fullName>
    </recommendedName>
</protein>
<dbReference type="Proteomes" id="UP000004893">
    <property type="component" value="Unassembled WGS sequence"/>
</dbReference>
<keyword evidence="1" id="KW-0472">Membrane</keyword>
<dbReference type="Gene3D" id="1.10.1760.20">
    <property type="match status" value="1"/>
</dbReference>
<accession>C0C187</accession>
<dbReference type="OrthoDB" id="9766854at2"/>
<dbReference type="STRING" id="553973.CLOHYLEM_05906"/>
<gene>
    <name evidence="2" type="ORF">CLOHYLEM_05906</name>
</gene>
<evidence type="ECO:0000313" key="3">
    <source>
        <dbReference type="Proteomes" id="UP000004893"/>
    </source>
</evidence>
<dbReference type="AlphaFoldDB" id="C0C187"/>
<evidence type="ECO:0000313" key="2">
    <source>
        <dbReference type="EMBL" id="EEG73901.1"/>
    </source>
</evidence>
<feature type="transmembrane region" description="Helical" evidence="1">
    <location>
        <begin position="80"/>
        <end position="98"/>
    </location>
</feature>
<proteinExistence type="predicted"/>
<dbReference type="EMBL" id="ABYI02000022">
    <property type="protein sequence ID" value="EEG73901.1"/>
    <property type="molecule type" value="Genomic_DNA"/>
</dbReference>
<feature type="transmembrane region" description="Helical" evidence="1">
    <location>
        <begin position="110"/>
        <end position="133"/>
    </location>
</feature>
<feature type="transmembrane region" description="Helical" evidence="1">
    <location>
        <begin position="13"/>
        <end position="30"/>
    </location>
</feature>
<keyword evidence="1" id="KW-1133">Transmembrane helix</keyword>
<evidence type="ECO:0000256" key="1">
    <source>
        <dbReference type="SAM" id="Phobius"/>
    </source>
</evidence>
<dbReference type="RefSeq" id="WP_006443254.1">
    <property type="nucleotide sequence ID" value="NZ_CP036524.1"/>
</dbReference>
<reference evidence="2" key="1">
    <citation type="submission" date="2009-02" db="EMBL/GenBank/DDBJ databases">
        <authorList>
            <person name="Fulton L."/>
            <person name="Clifton S."/>
            <person name="Fulton B."/>
            <person name="Xu J."/>
            <person name="Minx P."/>
            <person name="Pepin K.H."/>
            <person name="Johnson M."/>
            <person name="Bhonagiri V."/>
            <person name="Nash W.E."/>
            <person name="Mardis E.R."/>
            <person name="Wilson R.K."/>
        </authorList>
    </citation>
    <scope>NUCLEOTIDE SEQUENCE [LARGE SCALE GENOMIC DNA]</scope>
    <source>
        <strain evidence="2">DSM 15053</strain>
    </source>
</reference>
<feature type="transmembrane region" description="Helical" evidence="1">
    <location>
        <begin position="42"/>
        <end position="60"/>
    </location>
</feature>
<reference evidence="2" key="2">
    <citation type="submission" date="2013-06" db="EMBL/GenBank/DDBJ databases">
        <title>Draft genome sequence of Clostridium hylemonae (DSM 15053).</title>
        <authorList>
            <person name="Sudarsanam P."/>
            <person name="Ley R."/>
            <person name="Guruge J."/>
            <person name="Turnbaugh P.J."/>
            <person name="Mahowald M."/>
            <person name="Liep D."/>
            <person name="Gordon J."/>
        </authorList>
    </citation>
    <scope>NUCLEOTIDE SEQUENCE</scope>
    <source>
        <strain evidence="2">DSM 15053</strain>
    </source>
</reference>
<keyword evidence="3" id="KW-1185">Reference proteome</keyword>
<name>C0C187_9FIRM</name>
<keyword evidence="1" id="KW-0812">Transmembrane</keyword>
<feature type="transmembrane region" description="Helical" evidence="1">
    <location>
        <begin position="145"/>
        <end position="167"/>
    </location>
</feature>
<organism evidence="2 3">
    <name type="scientific">[Clostridium] hylemonae DSM 15053</name>
    <dbReference type="NCBI Taxonomy" id="553973"/>
    <lineage>
        <taxon>Bacteria</taxon>
        <taxon>Bacillati</taxon>
        <taxon>Bacillota</taxon>
        <taxon>Clostridia</taxon>
        <taxon>Lachnospirales</taxon>
        <taxon>Lachnospiraceae</taxon>
    </lineage>
</organism>
<sequence>MGKTKKYSMKEDFSMVAVLTIPICVAINVVGDQIVQLLKLPIFLDVIGTVLMAMLAGPWPAAVTGVLTNLCMGITDNPTLIPFAITSAACGIAAGMFARKKWFSTQKWKLVIIVLVLDLVTICTASPITIFAFGGVSGNGGQSVAIAGLMASGANIIAAVVGTDFWVNLVDRSLALIIAFAVVKVIPDRTLIKYSLGANFTKKKPE</sequence>